<name>S8DW01_FOMSC</name>
<evidence type="ECO:0000313" key="2">
    <source>
        <dbReference type="Proteomes" id="UP000015241"/>
    </source>
</evidence>
<proteinExistence type="predicted"/>
<sequence>MISPDIKRFCFPNPCDGCRDQQLSNCTFARLRRRWPRDAAVRWADEQKRWELERRNFQREREQWASQRSAQEDRYRLDAGNTLGVFWERIESHHCVGHGTREYTAVVGFNADNACQHMPITVNGRMFAVPQECRREGDMVVSRWNVNVGEASCKLYWSDLSDKVCSWPTLTTISLLQRFEAHLLGLDRGMDGMNMCRSTPIDIRGQHFDQPGECQDKVRCDTESQLPLCLSNGLALGLDHLRILGNLRLGLSLMNR</sequence>
<dbReference type="AlphaFoldDB" id="S8DW01"/>
<dbReference type="InParanoid" id="S8DW01"/>
<dbReference type="HOGENOM" id="CLU_1086007_0_0_1"/>
<accession>S8DW01</accession>
<dbReference type="Proteomes" id="UP000015241">
    <property type="component" value="Unassembled WGS sequence"/>
</dbReference>
<dbReference type="STRING" id="743788.S8DW01"/>
<dbReference type="eggNOG" id="ENOG502T02C">
    <property type="taxonomic scope" value="Eukaryota"/>
</dbReference>
<dbReference type="OrthoDB" id="3153758at2759"/>
<organism evidence="1 2">
    <name type="scientific">Fomitopsis schrenkii</name>
    <name type="common">Brown rot fungus</name>
    <dbReference type="NCBI Taxonomy" id="2126942"/>
    <lineage>
        <taxon>Eukaryota</taxon>
        <taxon>Fungi</taxon>
        <taxon>Dikarya</taxon>
        <taxon>Basidiomycota</taxon>
        <taxon>Agaricomycotina</taxon>
        <taxon>Agaricomycetes</taxon>
        <taxon>Polyporales</taxon>
        <taxon>Fomitopsis</taxon>
    </lineage>
</organism>
<gene>
    <name evidence="1" type="ORF">FOMPIDRAFT_1132622</name>
</gene>
<evidence type="ECO:0000313" key="1">
    <source>
        <dbReference type="EMBL" id="EPS95368.1"/>
    </source>
</evidence>
<keyword evidence="2" id="KW-1185">Reference proteome</keyword>
<dbReference type="EMBL" id="KE504209">
    <property type="protein sequence ID" value="EPS95368.1"/>
    <property type="molecule type" value="Genomic_DNA"/>
</dbReference>
<reference evidence="1 2" key="1">
    <citation type="journal article" date="2012" name="Science">
        <title>The Paleozoic origin of enzymatic lignin decomposition reconstructed from 31 fungal genomes.</title>
        <authorList>
            <person name="Floudas D."/>
            <person name="Binder M."/>
            <person name="Riley R."/>
            <person name="Barry K."/>
            <person name="Blanchette R.A."/>
            <person name="Henrissat B."/>
            <person name="Martinez A.T."/>
            <person name="Otillar R."/>
            <person name="Spatafora J.W."/>
            <person name="Yadav J.S."/>
            <person name="Aerts A."/>
            <person name="Benoit I."/>
            <person name="Boyd A."/>
            <person name="Carlson A."/>
            <person name="Copeland A."/>
            <person name="Coutinho P.M."/>
            <person name="de Vries R.P."/>
            <person name="Ferreira P."/>
            <person name="Findley K."/>
            <person name="Foster B."/>
            <person name="Gaskell J."/>
            <person name="Glotzer D."/>
            <person name="Gorecki P."/>
            <person name="Heitman J."/>
            <person name="Hesse C."/>
            <person name="Hori C."/>
            <person name="Igarashi K."/>
            <person name="Jurgens J.A."/>
            <person name="Kallen N."/>
            <person name="Kersten P."/>
            <person name="Kohler A."/>
            <person name="Kuees U."/>
            <person name="Kumar T.K.A."/>
            <person name="Kuo A."/>
            <person name="LaButti K."/>
            <person name="Larrondo L.F."/>
            <person name="Lindquist E."/>
            <person name="Ling A."/>
            <person name="Lombard V."/>
            <person name="Lucas S."/>
            <person name="Lundell T."/>
            <person name="Martin R."/>
            <person name="McLaughlin D.J."/>
            <person name="Morgenstern I."/>
            <person name="Morin E."/>
            <person name="Murat C."/>
            <person name="Nagy L.G."/>
            <person name="Nolan M."/>
            <person name="Ohm R.A."/>
            <person name="Patyshakuliyeva A."/>
            <person name="Rokas A."/>
            <person name="Ruiz-Duenas F.J."/>
            <person name="Sabat G."/>
            <person name="Salamov A."/>
            <person name="Samejima M."/>
            <person name="Schmutz J."/>
            <person name="Slot J.C."/>
            <person name="St John F."/>
            <person name="Stenlid J."/>
            <person name="Sun H."/>
            <person name="Sun S."/>
            <person name="Syed K."/>
            <person name="Tsang A."/>
            <person name="Wiebenga A."/>
            <person name="Young D."/>
            <person name="Pisabarro A."/>
            <person name="Eastwood D.C."/>
            <person name="Martin F."/>
            <person name="Cullen D."/>
            <person name="Grigoriev I.V."/>
            <person name="Hibbett D.S."/>
        </authorList>
    </citation>
    <scope>NUCLEOTIDE SEQUENCE</scope>
    <source>
        <strain evidence="2">FP-58527</strain>
    </source>
</reference>
<protein>
    <submittedName>
        <fullName evidence="1">Uncharacterized protein</fullName>
    </submittedName>
</protein>